<reference evidence="10" key="5">
    <citation type="submission" date="2024-05" db="EMBL/GenBank/DDBJ databases">
        <authorList>
            <person name="Sun Q."/>
            <person name="Zhou Y."/>
        </authorList>
    </citation>
    <scope>NUCLEOTIDE SEQUENCE</scope>
    <source>
        <strain evidence="10">CGMCC 1.8884</strain>
        <strain evidence="9">CGMCC 1.8885</strain>
    </source>
</reference>
<dbReference type="Proteomes" id="UP000253744">
    <property type="component" value="Chromosome"/>
</dbReference>
<evidence type="ECO:0000256" key="2">
    <source>
        <dbReference type="ARBA" id="ARBA00022980"/>
    </source>
</evidence>
<evidence type="ECO:0000256" key="6">
    <source>
        <dbReference type="SAM" id="MobiDB-lite"/>
    </source>
</evidence>
<reference evidence="9" key="2">
    <citation type="journal article" date="2014" name="Int. J. Syst. Evol. Microbiol.">
        <title>Complete genome sequence of Corynebacterium casei LMG S-19264T (=DSM 44701T), isolated from a smear-ripened cheese.</title>
        <authorList>
            <consortium name="US DOE Joint Genome Institute (JGI-PGF)"/>
            <person name="Walter F."/>
            <person name="Albersmeier A."/>
            <person name="Kalinowski J."/>
            <person name="Ruckert C."/>
        </authorList>
    </citation>
    <scope>NUCLEOTIDE SEQUENCE</scope>
    <source>
        <strain evidence="9">CGMCC 1.8885</strain>
    </source>
</reference>
<keyword evidence="4" id="KW-0694">RNA-binding</keyword>
<evidence type="ECO:0000313" key="12">
    <source>
        <dbReference type="Proteomes" id="UP000630135"/>
    </source>
</evidence>
<name>A0A345IE22_9DEIO</name>
<organism evidence="8 11">
    <name type="scientific">Deinococcus wulumuqiensis</name>
    <dbReference type="NCBI Taxonomy" id="980427"/>
    <lineage>
        <taxon>Bacteria</taxon>
        <taxon>Thermotogati</taxon>
        <taxon>Deinococcota</taxon>
        <taxon>Deinococci</taxon>
        <taxon>Deinococcales</taxon>
        <taxon>Deinococcaceae</taxon>
        <taxon>Deinococcus</taxon>
    </lineage>
</organism>
<dbReference type="InterPro" id="IPR005749">
    <property type="entry name" value="Ribosomal_uL15_bac-type"/>
</dbReference>
<reference evidence="10" key="1">
    <citation type="journal article" date="2014" name="Int. J. Syst. Evol. Microbiol.">
        <title>Complete genome of a new Firmicutes species belonging to the dominant human colonic microbiota ('Ruminococcus bicirculans') reveals two chromosomes and a selective capacity to utilize plant glucans.</title>
        <authorList>
            <consortium name="NISC Comparative Sequencing Program"/>
            <person name="Wegmann U."/>
            <person name="Louis P."/>
            <person name="Goesmann A."/>
            <person name="Henrissat B."/>
            <person name="Duncan S.H."/>
            <person name="Flint H.J."/>
        </authorList>
    </citation>
    <scope>NUCLEOTIDE SEQUENCE</scope>
    <source>
        <strain evidence="10">CGMCC 1.8884</strain>
    </source>
</reference>
<dbReference type="InterPro" id="IPR030878">
    <property type="entry name" value="Ribosomal_uL15"/>
</dbReference>
<dbReference type="AlphaFoldDB" id="A0A345IE22"/>
<keyword evidence="2 4" id="KW-0689">Ribosomal protein</keyword>
<evidence type="ECO:0000313" key="8">
    <source>
        <dbReference type="EMBL" id="AXG97944.1"/>
    </source>
</evidence>
<accession>A0A345IE22</accession>
<dbReference type="KEGG" id="dwu:DVJ83_00785"/>
<comment type="subunit">
    <text evidence="4">Part of the 50S ribosomal subunit.</text>
</comment>
<reference evidence="12" key="4">
    <citation type="journal article" date="2019" name="Int. J. Syst. Evol. Microbiol.">
        <title>The Global Catalogue of Microorganisms (GCM) 10K type strain sequencing project: providing services to taxonomists for standard genome sequencing and annotation.</title>
        <authorList>
            <consortium name="The Broad Institute Genomics Platform"/>
            <consortium name="The Broad Institute Genome Sequencing Center for Infectious Disease"/>
            <person name="Wu L."/>
            <person name="Ma J."/>
        </authorList>
    </citation>
    <scope>NUCLEOTIDE SEQUENCE [LARGE SCALE GENOMIC DNA]</scope>
    <source>
        <strain evidence="12">CGMCC 1.8884</strain>
    </source>
</reference>
<dbReference type="STRING" id="1288484.GCA_000348665_00888"/>
<dbReference type="Pfam" id="PF00828">
    <property type="entry name" value="Ribosomal_L27A"/>
    <property type="match status" value="1"/>
</dbReference>
<dbReference type="EMBL" id="BMLZ01000008">
    <property type="protein sequence ID" value="GGP29265.1"/>
    <property type="molecule type" value="Genomic_DNA"/>
</dbReference>
<dbReference type="GeneID" id="59163715"/>
<keyword evidence="12" id="KW-1185">Reference proteome</keyword>
<dbReference type="RefSeq" id="WP_017869808.1">
    <property type="nucleotide sequence ID" value="NZ_BMLZ01000008.1"/>
</dbReference>
<evidence type="ECO:0000256" key="3">
    <source>
        <dbReference type="ARBA" id="ARBA00023274"/>
    </source>
</evidence>
<gene>
    <name evidence="4 9" type="primary">rplO</name>
    <name evidence="8" type="ORF">DVJ83_00785</name>
    <name evidence="10" type="ORF">GCM10008021_09160</name>
    <name evidence="9" type="ORF">GCM10010914_08630</name>
</gene>
<dbReference type="GO" id="GO:0022625">
    <property type="term" value="C:cytosolic large ribosomal subunit"/>
    <property type="evidence" value="ECO:0007669"/>
    <property type="project" value="TreeGrafter"/>
</dbReference>
<evidence type="ECO:0000313" key="9">
    <source>
        <dbReference type="EMBL" id="GGI76638.1"/>
    </source>
</evidence>
<feature type="region of interest" description="Disordered" evidence="6">
    <location>
        <begin position="1"/>
        <end position="48"/>
    </location>
</feature>
<sequence length="156" mass="16887">MKLHDLKPTPGSRKDRKRVGRGPGGTDKTAGRGHKGQKSRSGAGKGAFFEGGRSRLIARLPKRGFNNVGTTYEVVKLSQLQDIEETTFDRDMLEAYRLVRRKNRPVKLLASGEISRAVTVHVDAASAAAVRAVEAAGGRVVLPEVQTQPDDAQKAE</sequence>
<evidence type="ECO:0000256" key="1">
    <source>
        <dbReference type="ARBA" id="ARBA00007320"/>
    </source>
</evidence>
<dbReference type="GO" id="GO:0006412">
    <property type="term" value="P:translation"/>
    <property type="evidence" value="ECO:0007669"/>
    <property type="project" value="UniProtKB-UniRule"/>
</dbReference>
<dbReference type="SUPFAM" id="SSF52080">
    <property type="entry name" value="Ribosomal proteins L15p and L18e"/>
    <property type="match status" value="1"/>
</dbReference>
<dbReference type="InterPro" id="IPR021131">
    <property type="entry name" value="Ribosomal_uL15/eL18"/>
</dbReference>
<dbReference type="EMBL" id="BMMA01000005">
    <property type="protein sequence ID" value="GGI76638.1"/>
    <property type="molecule type" value="Genomic_DNA"/>
</dbReference>
<dbReference type="InterPro" id="IPR001196">
    <property type="entry name" value="Ribosomal_uL15_CS"/>
</dbReference>
<dbReference type="PROSITE" id="PS00475">
    <property type="entry name" value="RIBOSOMAL_L15"/>
    <property type="match status" value="1"/>
</dbReference>
<dbReference type="Proteomes" id="UP000630135">
    <property type="component" value="Unassembled WGS sequence"/>
</dbReference>
<dbReference type="HAMAP" id="MF_01341">
    <property type="entry name" value="Ribosomal_uL15"/>
    <property type="match status" value="1"/>
</dbReference>
<keyword evidence="4" id="KW-0699">rRNA-binding</keyword>
<proteinExistence type="inferred from homology"/>
<dbReference type="GO" id="GO:0003735">
    <property type="term" value="F:structural constituent of ribosome"/>
    <property type="evidence" value="ECO:0007669"/>
    <property type="project" value="InterPro"/>
</dbReference>
<evidence type="ECO:0000256" key="5">
    <source>
        <dbReference type="RuleBase" id="RU003888"/>
    </source>
</evidence>
<dbReference type="InterPro" id="IPR036227">
    <property type="entry name" value="Ribosomal_uL15/eL18_sf"/>
</dbReference>
<dbReference type="Proteomes" id="UP000652720">
    <property type="component" value="Unassembled WGS sequence"/>
</dbReference>
<evidence type="ECO:0000256" key="4">
    <source>
        <dbReference type="HAMAP-Rule" id="MF_01341"/>
    </source>
</evidence>
<dbReference type="PANTHER" id="PTHR12934">
    <property type="entry name" value="50S RIBOSOMAL PROTEIN L15"/>
    <property type="match status" value="1"/>
</dbReference>
<reference evidence="8 11" key="3">
    <citation type="submission" date="2018-07" db="EMBL/GenBank/DDBJ databases">
        <title>Complete Genome and Methylome Analysis of Deinococcus wulumuqiensis NEB 479.</title>
        <authorList>
            <person name="Fomenkov A."/>
            <person name="Luyten Y."/>
            <person name="Vincze T."/>
            <person name="Anton B.P."/>
            <person name="Clark T."/>
            <person name="Roberts R.J."/>
            <person name="Morgan R.D."/>
        </authorList>
    </citation>
    <scope>NUCLEOTIDE SEQUENCE [LARGE SCALE GENOMIC DNA]</scope>
    <source>
        <strain evidence="8 11">NEB 479</strain>
    </source>
</reference>
<dbReference type="Gene3D" id="3.100.10.10">
    <property type="match status" value="1"/>
</dbReference>
<dbReference type="EMBL" id="CP031158">
    <property type="protein sequence ID" value="AXG97944.1"/>
    <property type="molecule type" value="Genomic_DNA"/>
</dbReference>
<keyword evidence="3 4" id="KW-0687">Ribonucleoprotein</keyword>
<evidence type="ECO:0000259" key="7">
    <source>
        <dbReference type="Pfam" id="PF00828"/>
    </source>
</evidence>
<protein>
    <recommendedName>
        <fullName evidence="4">Large ribosomal subunit protein uL15</fullName>
    </recommendedName>
</protein>
<dbReference type="GO" id="GO:0019843">
    <property type="term" value="F:rRNA binding"/>
    <property type="evidence" value="ECO:0007669"/>
    <property type="project" value="UniProtKB-UniRule"/>
</dbReference>
<evidence type="ECO:0000313" key="11">
    <source>
        <dbReference type="Proteomes" id="UP000253744"/>
    </source>
</evidence>
<feature type="domain" description="Large ribosomal subunit protein uL15/eL18" evidence="7">
    <location>
        <begin position="75"/>
        <end position="141"/>
    </location>
</feature>
<comment type="similarity">
    <text evidence="1 4 5">Belongs to the universal ribosomal protein uL15 family.</text>
</comment>
<comment type="function">
    <text evidence="4">Binds to the 23S rRNA.</text>
</comment>
<evidence type="ECO:0000313" key="10">
    <source>
        <dbReference type="EMBL" id="GGP29265.1"/>
    </source>
</evidence>
<dbReference type="PANTHER" id="PTHR12934:SF11">
    <property type="entry name" value="LARGE RIBOSOMAL SUBUNIT PROTEIN UL15M"/>
    <property type="match status" value="1"/>
</dbReference>
<dbReference type="NCBIfam" id="TIGR01071">
    <property type="entry name" value="rplO_bact"/>
    <property type="match status" value="1"/>
</dbReference>